<evidence type="ECO:0000313" key="5">
    <source>
        <dbReference type="EMBL" id="MBL4934121.1"/>
    </source>
</evidence>
<dbReference type="Gene3D" id="3.90.400.10">
    <property type="entry name" value="Oligo-1,6-glucosidase, Domain 2"/>
    <property type="match status" value="1"/>
</dbReference>
<proteinExistence type="inferred from homology"/>
<keyword evidence="3" id="KW-0326">Glycosidase</keyword>
<sequence length="614" mass="71664">MSTQYIYHDSQNNCYRRPFGAVPINSEVFLLLETTGDAKEVFLELIYFNGTTEKIKMINSIENFNNNKKYYTKITLKEQGVYQYYFSVVLDYSVYFYGNNIQQLGGVGEVYLDNPKTYQITVYKENKIPAWFKEGIIYQIFVDRFFNGNDYGVISNPKKNSFLYGRWDDDPMYIRDAKGDITRWDFFGGNLKGVIHKIPYLKDLGINTIYFNPIFEATSNHKYDTGDYKKIDEMYGDENIFAELCRKAADSGIKIILDGVFSHTGADSIYFNKYGNYNSLGAYQSKYSKYYNWYSFKSFPDSYDSWWGFSNLPNVNELYPDYVDYVVNSKDSVLSKWMNIGVSGWRLDVADELPDEFIRLLKERARKEKSDSVVIGEVWEDASNKISYGNKRRYFLGDELDSVTNYPLRENIIEFFTNRINSEVFKRRIMSLKENYPLENFYSLMNLIGTHDTKRILTEVNEKKILYLCVIIQMTMVGVPLIYYGDEVGLKGEEDPLNRKTYPWGKEDKDILNFYKNIIKIRNGSSILKCGDLEFVTSDEDVICYKRGLAEEKLFIIVNRSNNESKKIVIKEFIEEKKVVDLLTCEDINASDGIVRINPLEGLILSLKNESKKY</sequence>
<dbReference type="InterPro" id="IPR045857">
    <property type="entry name" value="O16G_dom_2"/>
</dbReference>
<feature type="domain" description="Glycosyl hydrolase family 13 catalytic" evidence="4">
    <location>
        <begin position="139"/>
        <end position="522"/>
    </location>
</feature>
<dbReference type="EMBL" id="JAESWA010000030">
    <property type="protein sequence ID" value="MBL4934121.1"/>
    <property type="molecule type" value="Genomic_DNA"/>
</dbReference>
<dbReference type="AlphaFoldDB" id="A0A937K5B2"/>
<dbReference type="CDD" id="cd02857">
    <property type="entry name" value="E_set_CDase_PDE_N"/>
    <property type="match status" value="1"/>
</dbReference>
<protein>
    <submittedName>
        <fullName evidence="5">Glycoside hydrolase family 13 protein</fullName>
    </submittedName>
</protein>
<evidence type="ECO:0000256" key="1">
    <source>
        <dbReference type="ARBA" id="ARBA00008061"/>
    </source>
</evidence>
<evidence type="ECO:0000256" key="3">
    <source>
        <dbReference type="ARBA" id="ARBA00023295"/>
    </source>
</evidence>
<dbReference type="SUPFAM" id="SSF51445">
    <property type="entry name" value="(Trans)glycosidases"/>
    <property type="match status" value="1"/>
</dbReference>
<dbReference type="InterPro" id="IPR013783">
    <property type="entry name" value="Ig-like_fold"/>
</dbReference>
<dbReference type="SMART" id="SM00642">
    <property type="entry name" value="Aamy"/>
    <property type="match status" value="1"/>
</dbReference>
<gene>
    <name evidence="5" type="ORF">JK634_20240</name>
</gene>
<name>A0A937K5B2_9CLOT</name>
<dbReference type="InterPro" id="IPR004185">
    <property type="entry name" value="Glyco_hydro_13_lg-like_dom"/>
</dbReference>
<keyword evidence="2 5" id="KW-0378">Hydrolase</keyword>
<dbReference type="Gene3D" id="3.20.20.80">
    <property type="entry name" value="Glycosidases"/>
    <property type="match status" value="1"/>
</dbReference>
<evidence type="ECO:0000259" key="4">
    <source>
        <dbReference type="SMART" id="SM00642"/>
    </source>
</evidence>
<comment type="similarity">
    <text evidence="1">Belongs to the glycosyl hydrolase 13 family.</text>
</comment>
<dbReference type="Gene3D" id="2.60.40.1180">
    <property type="entry name" value="Golgi alpha-mannosidase II"/>
    <property type="match status" value="1"/>
</dbReference>
<keyword evidence="6" id="KW-1185">Reference proteome</keyword>
<dbReference type="RefSeq" id="WP_202769583.1">
    <property type="nucleotide sequence ID" value="NZ_JAESWA010000030.1"/>
</dbReference>
<dbReference type="PANTHER" id="PTHR10357:SF210">
    <property type="entry name" value="MALTODEXTRIN GLUCOSIDASE"/>
    <property type="match status" value="1"/>
</dbReference>
<reference evidence="5" key="1">
    <citation type="submission" date="2021-01" db="EMBL/GenBank/DDBJ databases">
        <title>Genome public.</title>
        <authorList>
            <person name="Liu C."/>
            <person name="Sun Q."/>
        </authorList>
    </citation>
    <scope>NUCLEOTIDE SEQUENCE</scope>
    <source>
        <strain evidence="5">YIM B02565</strain>
    </source>
</reference>
<evidence type="ECO:0000313" key="6">
    <source>
        <dbReference type="Proteomes" id="UP000623681"/>
    </source>
</evidence>
<dbReference type="InterPro" id="IPR006047">
    <property type="entry name" value="GH13_cat_dom"/>
</dbReference>
<evidence type="ECO:0000256" key="2">
    <source>
        <dbReference type="ARBA" id="ARBA00022801"/>
    </source>
</evidence>
<dbReference type="Gene3D" id="2.60.40.10">
    <property type="entry name" value="Immunoglobulins"/>
    <property type="match status" value="1"/>
</dbReference>
<accession>A0A937K5B2</accession>
<dbReference type="Proteomes" id="UP000623681">
    <property type="component" value="Unassembled WGS sequence"/>
</dbReference>
<comment type="caution">
    <text evidence="5">The sequence shown here is derived from an EMBL/GenBank/DDBJ whole genome shotgun (WGS) entry which is preliminary data.</text>
</comment>
<dbReference type="GO" id="GO:0005975">
    <property type="term" value="P:carbohydrate metabolic process"/>
    <property type="evidence" value="ECO:0007669"/>
    <property type="project" value="InterPro"/>
</dbReference>
<dbReference type="InterPro" id="IPR017853">
    <property type="entry name" value="GH"/>
</dbReference>
<dbReference type="Pfam" id="PF00128">
    <property type="entry name" value="Alpha-amylase"/>
    <property type="match status" value="1"/>
</dbReference>
<dbReference type="GO" id="GO:0004553">
    <property type="term" value="F:hydrolase activity, hydrolyzing O-glycosyl compounds"/>
    <property type="evidence" value="ECO:0007669"/>
    <property type="project" value="InterPro"/>
</dbReference>
<dbReference type="CDD" id="cd11338">
    <property type="entry name" value="AmyAc_CMD"/>
    <property type="match status" value="1"/>
</dbReference>
<dbReference type="PANTHER" id="PTHR10357">
    <property type="entry name" value="ALPHA-AMYLASE FAMILY MEMBER"/>
    <property type="match status" value="1"/>
</dbReference>
<dbReference type="SUPFAM" id="SSF51011">
    <property type="entry name" value="Glycosyl hydrolase domain"/>
    <property type="match status" value="1"/>
</dbReference>
<organism evidence="5 6">
    <name type="scientific">Clostridium paridis</name>
    <dbReference type="NCBI Taxonomy" id="2803863"/>
    <lineage>
        <taxon>Bacteria</taxon>
        <taxon>Bacillati</taxon>
        <taxon>Bacillota</taxon>
        <taxon>Clostridia</taxon>
        <taxon>Eubacteriales</taxon>
        <taxon>Clostridiaceae</taxon>
        <taxon>Clostridium</taxon>
    </lineage>
</organism>
<dbReference type="InterPro" id="IPR013780">
    <property type="entry name" value="Glyco_hydro_b"/>
</dbReference>